<reference evidence="3" key="1">
    <citation type="submission" date="2018-10" db="EMBL/GenBank/DDBJ databases">
        <authorList>
            <person name="D'Souza A.W."/>
            <person name="Potter R.F."/>
            <person name="Wallace M."/>
            <person name="Shupe A."/>
            <person name="Patel S."/>
            <person name="Sun S."/>
            <person name="Gul D."/>
            <person name="Kwon J.H."/>
            <person name="Andleeb S."/>
            <person name="Burnham C.-A.D."/>
            <person name="Dantas G."/>
        </authorList>
    </citation>
    <scope>NUCLEOTIDE SEQUENCE</scope>
    <source>
        <strain evidence="3">AL_065</strain>
    </source>
</reference>
<dbReference type="InterPro" id="IPR012902">
    <property type="entry name" value="N_methyl_site"/>
</dbReference>
<dbReference type="Pfam" id="PF22150">
    <property type="entry name" value="Tt1218-like"/>
    <property type="match status" value="1"/>
</dbReference>
<protein>
    <submittedName>
        <fullName evidence="3">Type IV pilus modification protein PilV</fullName>
    </submittedName>
</protein>
<name>A0AAJ4TTY2_ACILW</name>
<reference evidence="3" key="3">
    <citation type="submission" date="2021-06" db="EMBL/GenBank/DDBJ databases">
        <authorList>
            <person name="Diorio-Toth L."/>
        </authorList>
    </citation>
    <scope>NUCLEOTIDE SEQUENCE</scope>
    <source>
        <strain evidence="3">AL_065</strain>
    </source>
</reference>
<reference evidence="3" key="2">
    <citation type="journal article" date="2019" name="Nat. Commun.">
        <title>Spatiotemporal dynamics of multidrug resistant bacteria on intensive care unit surfaces.</title>
        <authorList>
            <person name="D'Souza A.W."/>
            <person name="Potter R.F."/>
            <person name="Wallace M."/>
            <person name="Shupe A."/>
            <person name="Patel S."/>
            <person name="Sun X."/>
            <person name="Gul D."/>
            <person name="Kwon J.H."/>
            <person name="Andleeb S."/>
            <person name="Burnham C.D."/>
            <person name="Dantas G."/>
        </authorList>
    </citation>
    <scope>NUCLEOTIDE SEQUENCE</scope>
    <source>
        <strain evidence="3">AL_065</strain>
    </source>
</reference>
<gene>
    <name evidence="3" type="primary">pilV</name>
    <name evidence="3" type="ORF">EVX74_002240</name>
</gene>
<organism evidence="3 4">
    <name type="scientific">Acinetobacter lwoffii</name>
    <dbReference type="NCBI Taxonomy" id="28090"/>
    <lineage>
        <taxon>Bacteria</taxon>
        <taxon>Pseudomonadati</taxon>
        <taxon>Pseudomonadota</taxon>
        <taxon>Gammaproteobacteria</taxon>
        <taxon>Moraxellales</taxon>
        <taxon>Moraxellaceae</taxon>
        <taxon>Acinetobacter</taxon>
    </lineage>
</organism>
<evidence type="ECO:0000256" key="1">
    <source>
        <dbReference type="SAM" id="Phobius"/>
    </source>
</evidence>
<dbReference type="Proteomes" id="UP000293391">
    <property type="component" value="Chromosome"/>
</dbReference>
<keyword evidence="1" id="KW-0812">Transmembrane</keyword>
<dbReference type="InterPro" id="IPR013362">
    <property type="entry name" value="Pilus_4_PilV"/>
</dbReference>
<dbReference type="NCBIfam" id="TIGR02523">
    <property type="entry name" value="type_IV_pilV"/>
    <property type="match status" value="1"/>
</dbReference>
<feature type="transmembrane region" description="Helical" evidence="1">
    <location>
        <begin position="12"/>
        <end position="34"/>
    </location>
</feature>
<accession>A0AAJ4TTY2</accession>
<sequence length="176" mass="18870">MLMINSTNQKGVGLMEVLVALFILALGVLGFSALQLRAMDAAQEATEYTVAMNNARDLAERMRVNRTALSDYKNAINNVVSIDTCTGINDITIPKSLAIPKCNSTLMAQHDATEILAKASDNGQTIIVENCVKSTLNCIYVAWGKTSIIASDLSNCVDTATGAYIVNAKCLVMEAF</sequence>
<dbReference type="EMBL" id="CP078045">
    <property type="protein sequence ID" value="QXR07870.1"/>
    <property type="molecule type" value="Genomic_DNA"/>
</dbReference>
<evidence type="ECO:0000313" key="4">
    <source>
        <dbReference type="Proteomes" id="UP000293391"/>
    </source>
</evidence>
<proteinExistence type="predicted"/>
<keyword evidence="1" id="KW-0472">Membrane</keyword>
<evidence type="ECO:0000259" key="2">
    <source>
        <dbReference type="Pfam" id="PF22150"/>
    </source>
</evidence>
<dbReference type="AlphaFoldDB" id="A0AAJ4TTY2"/>
<keyword evidence="1" id="KW-1133">Transmembrane helix</keyword>
<dbReference type="InterPro" id="IPR054402">
    <property type="entry name" value="Tt1218-like_dom"/>
</dbReference>
<evidence type="ECO:0000313" key="3">
    <source>
        <dbReference type="EMBL" id="QXR07870.1"/>
    </source>
</evidence>
<dbReference type="Pfam" id="PF07963">
    <property type="entry name" value="N_methyl"/>
    <property type="match status" value="1"/>
</dbReference>
<feature type="domain" description="Type IV pilin Tt1218-like" evidence="2">
    <location>
        <begin position="33"/>
        <end position="112"/>
    </location>
</feature>